<evidence type="ECO:0000256" key="2">
    <source>
        <dbReference type="ARBA" id="ARBA00009295"/>
    </source>
</evidence>
<keyword evidence="5 14" id="KW-0812">Transmembrane</keyword>
<reference evidence="16 17" key="1">
    <citation type="submission" date="2014-04" db="EMBL/GenBank/DDBJ databases">
        <authorList>
            <consortium name="DOE Joint Genome Institute"/>
            <person name="Kuo A."/>
            <person name="Tarkka M."/>
            <person name="Buscot F."/>
            <person name="Kohler A."/>
            <person name="Nagy L.G."/>
            <person name="Floudas D."/>
            <person name="Copeland A."/>
            <person name="Barry K.W."/>
            <person name="Cichocki N."/>
            <person name="Veneault-Fourrey C."/>
            <person name="LaButti K."/>
            <person name="Lindquist E.A."/>
            <person name="Lipzen A."/>
            <person name="Lundell T."/>
            <person name="Morin E."/>
            <person name="Murat C."/>
            <person name="Sun H."/>
            <person name="Tunlid A."/>
            <person name="Henrissat B."/>
            <person name="Grigoriev I.V."/>
            <person name="Hibbett D.S."/>
            <person name="Martin F."/>
            <person name="Nordberg H.P."/>
            <person name="Cantor M.N."/>
            <person name="Hua S.X."/>
        </authorList>
    </citation>
    <scope>NUCLEOTIDE SEQUENCE [LARGE SCALE GENOMIC DNA]</scope>
    <source>
        <strain evidence="16 17">F 1598</strain>
    </source>
</reference>
<evidence type="ECO:0000256" key="6">
    <source>
        <dbReference type="ARBA" id="ARBA00022723"/>
    </source>
</evidence>
<keyword evidence="8 14" id="KW-1133">Transmembrane helix</keyword>
<dbReference type="GO" id="GO:0006636">
    <property type="term" value="P:unsaturated fatty acid biosynthetic process"/>
    <property type="evidence" value="ECO:0007669"/>
    <property type="project" value="TreeGrafter"/>
</dbReference>
<sequence length="437" mass="49699">MRTQAPPTFWWSNCIFFVSTHVAATVGIYYKPPNLVSWPTLALSFILWQLADFGITIGYHRLYSHRAFRAAFSVRLLLAALGSAAFQGSIKWWCLRHRLHHVCYSFIARRDNFLMIDARDTLTTPYTIRTFVHTTTRDGYDLIRPTSARYSATKGLFYSHMGWIFYKPNYERMELVDRKDLDSDPIPLALFFGFILPPLLGLIWGDPSGAFVWGSLVSHLASDLAHWDGLQPYSDEDTSRGNLILALLTGGEGNHNFVSFIESSQCYNHALTFLQHHAFPHDFRSGPSLFDWDPSKWIILIFNRLGLAGSLRRAHQDDIEEAITYMANKAHHGHNDSEDEDAEPWGGAVWGIEEVKQRIRSKPGRCVVLVHGFILDVTGYLGIHPGGAEVLRRYSIRIDQENAEARDGTWAFSGGLNNHSRGANKRMRALRIAKYRA</sequence>
<keyword evidence="3" id="KW-0444">Lipid biosynthesis</keyword>
<evidence type="ECO:0000259" key="15">
    <source>
        <dbReference type="PROSITE" id="PS50255"/>
    </source>
</evidence>
<evidence type="ECO:0000256" key="13">
    <source>
        <dbReference type="ARBA" id="ARBA00023160"/>
    </source>
</evidence>
<dbReference type="PRINTS" id="PR00075">
    <property type="entry name" value="FACDDSATRASE"/>
</dbReference>
<dbReference type="InParanoid" id="A0A0C3BYA9"/>
<comment type="caution">
    <text evidence="14">Lacks conserved residue(s) required for the propagation of feature annotation.</text>
</comment>
<dbReference type="EMBL" id="KN832995">
    <property type="protein sequence ID" value="KIM82362.1"/>
    <property type="molecule type" value="Genomic_DNA"/>
</dbReference>
<dbReference type="PROSITE" id="PS50255">
    <property type="entry name" value="CYTOCHROME_B5_2"/>
    <property type="match status" value="1"/>
</dbReference>
<dbReference type="GO" id="GO:0005506">
    <property type="term" value="F:iron ion binding"/>
    <property type="evidence" value="ECO:0007669"/>
    <property type="project" value="TreeGrafter"/>
</dbReference>
<dbReference type="PANTHER" id="PTHR11351:SF31">
    <property type="entry name" value="DESATURASE 1, ISOFORM A-RELATED"/>
    <property type="match status" value="1"/>
</dbReference>
<feature type="transmembrane region" description="Helical" evidence="14">
    <location>
        <begin position="9"/>
        <end position="30"/>
    </location>
</feature>
<gene>
    <name evidence="16" type="ORF">PILCRDRAFT_70883</name>
</gene>
<proteinExistence type="inferred from homology"/>
<keyword evidence="17" id="KW-1185">Reference proteome</keyword>
<dbReference type="InterPro" id="IPR015876">
    <property type="entry name" value="Acyl-CoA_DS"/>
</dbReference>
<comment type="similarity">
    <text evidence="2">Belongs to the fatty acid desaturase type 1 family.</text>
</comment>
<dbReference type="GO" id="GO:0004768">
    <property type="term" value="F:stearoyl-CoA 9-desaturase activity"/>
    <property type="evidence" value="ECO:0007669"/>
    <property type="project" value="TreeGrafter"/>
</dbReference>
<dbReference type="STRING" id="765440.A0A0C3BYA9"/>
<dbReference type="SUPFAM" id="SSF55856">
    <property type="entry name" value="Cytochrome b5-like heme/steroid binding domain"/>
    <property type="match status" value="1"/>
</dbReference>
<accession>A0A0C3BYA9</accession>
<evidence type="ECO:0000256" key="4">
    <source>
        <dbReference type="ARBA" id="ARBA00022617"/>
    </source>
</evidence>
<organism evidence="16 17">
    <name type="scientific">Piloderma croceum (strain F 1598)</name>
    <dbReference type="NCBI Taxonomy" id="765440"/>
    <lineage>
        <taxon>Eukaryota</taxon>
        <taxon>Fungi</taxon>
        <taxon>Dikarya</taxon>
        <taxon>Basidiomycota</taxon>
        <taxon>Agaricomycotina</taxon>
        <taxon>Agaricomycetes</taxon>
        <taxon>Agaricomycetidae</taxon>
        <taxon>Atheliales</taxon>
        <taxon>Atheliaceae</taxon>
        <taxon>Piloderma</taxon>
    </lineage>
</organism>
<evidence type="ECO:0000256" key="8">
    <source>
        <dbReference type="ARBA" id="ARBA00022989"/>
    </source>
</evidence>
<dbReference type="CDD" id="cd01060">
    <property type="entry name" value="Membrane-FADS-like"/>
    <property type="match status" value="1"/>
</dbReference>
<keyword evidence="11" id="KW-0443">Lipid metabolism</keyword>
<dbReference type="HOGENOM" id="CLU_027359_3_0_1"/>
<keyword evidence="10 14" id="KW-0408">Iron</keyword>
<keyword evidence="9" id="KW-0560">Oxidoreductase</keyword>
<dbReference type="InterPro" id="IPR018506">
    <property type="entry name" value="Cyt_B5_heme-BS"/>
</dbReference>
<comment type="subcellular location">
    <subcellularLocation>
        <location evidence="1">Membrane</location>
        <topology evidence="1">Multi-pass membrane protein</topology>
    </subcellularLocation>
</comment>
<dbReference type="PANTHER" id="PTHR11351">
    <property type="entry name" value="ACYL-COA DESATURASE"/>
    <property type="match status" value="1"/>
</dbReference>
<dbReference type="AlphaFoldDB" id="A0A0C3BYA9"/>
<evidence type="ECO:0000256" key="12">
    <source>
        <dbReference type="ARBA" id="ARBA00023136"/>
    </source>
</evidence>
<evidence type="ECO:0000256" key="14">
    <source>
        <dbReference type="RuleBase" id="RU362121"/>
    </source>
</evidence>
<dbReference type="GO" id="GO:0020037">
    <property type="term" value="F:heme binding"/>
    <property type="evidence" value="ECO:0007669"/>
    <property type="project" value="UniProtKB-UniRule"/>
</dbReference>
<evidence type="ECO:0000256" key="1">
    <source>
        <dbReference type="ARBA" id="ARBA00004141"/>
    </source>
</evidence>
<evidence type="ECO:0000256" key="5">
    <source>
        <dbReference type="ARBA" id="ARBA00022692"/>
    </source>
</evidence>
<dbReference type="SMART" id="SM01117">
    <property type="entry name" value="Cyt-b5"/>
    <property type="match status" value="1"/>
</dbReference>
<evidence type="ECO:0000313" key="17">
    <source>
        <dbReference type="Proteomes" id="UP000054166"/>
    </source>
</evidence>
<dbReference type="OrthoDB" id="10260134at2759"/>
<evidence type="ECO:0000256" key="9">
    <source>
        <dbReference type="ARBA" id="ARBA00023002"/>
    </source>
</evidence>
<keyword evidence="12 14" id="KW-0472">Membrane</keyword>
<dbReference type="GO" id="GO:0005789">
    <property type="term" value="C:endoplasmic reticulum membrane"/>
    <property type="evidence" value="ECO:0007669"/>
    <property type="project" value="TreeGrafter"/>
</dbReference>
<evidence type="ECO:0000256" key="11">
    <source>
        <dbReference type="ARBA" id="ARBA00023098"/>
    </source>
</evidence>
<dbReference type="InterPro" id="IPR001199">
    <property type="entry name" value="Cyt_B5-like_heme/steroid-bd"/>
</dbReference>
<keyword evidence="13" id="KW-0275">Fatty acid biosynthesis</keyword>
<keyword evidence="6 14" id="KW-0479">Metal-binding</keyword>
<evidence type="ECO:0000256" key="3">
    <source>
        <dbReference type="ARBA" id="ARBA00022516"/>
    </source>
</evidence>
<feature type="transmembrane region" description="Helical" evidence="14">
    <location>
        <begin position="72"/>
        <end position="93"/>
    </location>
</feature>
<dbReference type="InterPro" id="IPR036400">
    <property type="entry name" value="Cyt_B5-like_heme/steroid_sf"/>
</dbReference>
<evidence type="ECO:0000256" key="7">
    <source>
        <dbReference type="ARBA" id="ARBA00022832"/>
    </source>
</evidence>
<evidence type="ECO:0000313" key="16">
    <source>
        <dbReference type="EMBL" id="KIM82362.1"/>
    </source>
</evidence>
<feature type="domain" description="Cytochrome b5 heme-binding" evidence="15">
    <location>
        <begin position="347"/>
        <end position="436"/>
    </location>
</feature>
<feature type="transmembrane region" description="Helical" evidence="14">
    <location>
        <begin position="36"/>
        <end position="60"/>
    </location>
</feature>
<protein>
    <recommendedName>
        <fullName evidence="15">Cytochrome b5 heme-binding domain-containing protein</fullName>
    </recommendedName>
</protein>
<reference evidence="17" key="2">
    <citation type="submission" date="2015-01" db="EMBL/GenBank/DDBJ databases">
        <title>Evolutionary Origins and Diversification of the Mycorrhizal Mutualists.</title>
        <authorList>
            <consortium name="DOE Joint Genome Institute"/>
            <consortium name="Mycorrhizal Genomics Consortium"/>
            <person name="Kohler A."/>
            <person name="Kuo A."/>
            <person name="Nagy L.G."/>
            <person name="Floudas D."/>
            <person name="Copeland A."/>
            <person name="Barry K.W."/>
            <person name="Cichocki N."/>
            <person name="Veneault-Fourrey C."/>
            <person name="LaButti K."/>
            <person name="Lindquist E.A."/>
            <person name="Lipzen A."/>
            <person name="Lundell T."/>
            <person name="Morin E."/>
            <person name="Murat C."/>
            <person name="Riley R."/>
            <person name="Ohm R."/>
            <person name="Sun H."/>
            <person name="Tunlid A."/>
            <person name="Henrissat B."/>
            <person name="Grigoriev I.V."/>
            <person name="Hibbett D.S."/>
            <person name="Martin F."/>
        </authorList>
    </citation>
    <scope>NUCLEOTIDE SEQUENCE [LARGE SCALE GENOMIC DNA]</scope>
    <source>
        <strain evidence="17">F 1598</strain>
    </source>
</reference>
<dbReference type="Proteomes" id="UP000054166">
    <property type="component" value="Unassembled WGS sequence"/>
</dbReference>
<evidence type="ECO:0000256" key="10">
    <source>
        <dbReference type="ARBA" id="ARBA00023004"/>
    </source>
</evidence>
<comment type="similarity">
    <text evidence="14">Belongs to the cytochrome b5 family.</text>
</comment>
<dbReference type="Pfam" id="PF00173">
    <property type="entry name" value="Cyt-b5"/>
    <property type="match status" value="1"/>
</dbReference>
<dbReference type="Gene3D" id="3.10.120.10">
    <property type="entry name" value="Cytochrome b5-like heme/steroid binding domain"/>
    <property type="match status" value="1"/>
</dbReference>
<keyword evidence="4 14" id="KW-0349">Heme</keyword>
<dbReference type="PROSITE" id="PS00191">
    <property type="entry name" value="CYTOCHROME_B5_1"/>
    <property type="match status" value="1"/>
</dbReference>
<keyword evidence="7" id="KW-0276">Fatty acid metabolism</keyword>
<name>A0A0C3BYA9_PILCF</name>